<dbReference type="EMBL" id="WKKH01000100">
    <property type="protein sequence ID" value="MRX78961.1"/>
    <property type="molecule type" value="Genomic_DNA"/>
</dbReference>
<evidence type="ECO:0000313" key="1">
    <source>
        <dbReference type="EMBL" id="MRX78961.1"/>
    </source>
</evidence>
<dbReference type="OrthoDB" id="9906435at2"/>
<accession>A0A7K0G5M7</accession>
<evidence type="ECO:0000313" key="2">
    <source>
        <dbReference type="Proteomes" id="UP000487757"/>
    </source>
</evidence>
<reference evidence="1 2" key="1">
    <citation type="submission" date="2019-11" db="EMBL/GenBank/DDBJ databases">
        <title>Pedobacter petrophilus genome.</title>
        <authorList>
            <person name="Feldbauer M.J."/>
            <person name="Newman J.D."/>
        </authorList>
    </citation>
    <scope>NUCLEOTIDE SEQUENCE [LARGE SCALE GENOMIC DNA]</scope>
    <source>
        <strain evidence="1 2">LMG 29686</strain>
    </source>
</reference>
<keyword evidence="2" id="KW-1185">Reference proteome</keyword>
<dbReference type="RefSeq" id="WP_154283354.1">
    <property type="nucleotide sequence ID" value="NZ_WKKH01000100.1"/>
</dbReference>
<gene>
    <name evidence="1" type="ORF">GJU39_23135</name>
</gene>
<name>A0A7K0G5M7_9SPHI</name>
<organism evidence="1 2">
    <name type="scientific">Pedobacter petrophilus</name>
    <dbReference type="NCBI Taxonomy" id="1908241"/>
    <lineage>
        <taxon>Bacteria</taxon>
        <taxon>Pseudomonadati</taxon>
        <taxon>Bacteroidota</taxon>
        <taxon>Sphingobacteriia</taxon>
        <taxon>Sphingobacteriales</taxon>
        <taxon>Sphingobacteriaceae</taxon>
        <taxon>Pedobacter</taxon>
    </lineage>
</organism>
<dbReference type="Proteomes" id="UP000487757">
    <property type="component" value="Unassembled WGS sequence"/>
</dbReference>
<dbReference type="AlphaFoldDB" id="A0A7K0G5M7"/>
<protein>
    <submittedName>
        <fullName evidence="1">Uncharacterized protein</fullName>
    </submittedName>
</protein>
<comment type="caution">
    <text evidence="1">The sequence shown here is derived from an EMBL/GenBank/DDBJ whole genome shotgun (WGS) entry which is preliminary data.</text>
</comment>
<sequence>MNKYTKPYAEGRIFVSSEDFINLLEQANYDNTLVAQLEAIHASGARKNFSTNKYIKGIFVSLDDFIFLLDQADYNSMLFAQLEVIIKTSFHSLTAQLPKEQVILLVKLEEIQQRNLDQRKKDQD</sequence>
<proteinExistence type="predicted"/>